<accession>A0A4D6YES1</accession>
<dbReference type="RefSeq" id="WP_158351587.1">
    <property type="nucleotide sequence ID" value="NZ_CP032998.1"/>
</dbReference>
<evidence type="ECO:0000256" key="6">
    <source>
        <dbReference type="ARBA" id="ARBA00016531"/>
    </source>
</evidence>
<feature type="binding site" evidence="14 19">
    <location>
        <position position="360"/>
    </location>
    <ligand>
        <name>Zn(2+)</name>
        <dbReference type="ChEBI" id="CHEBI:29105"/>
    </ligand>
</feature>
<gene>
    <name evidence="14 21" type="primary">hisD</name>
    <name evidence="21" type="ORF">D9V79_00325</name>
</gene>
<dbReference type="InterPro" id="IPR001692">
    <property type="entry name" value="Histidinol_DH_CS"/>
</dbReference>
<dbReference type="CDD" id="cd06572">
    <property type="entry name" value="Histidinol_dh"/>
    <property type="match status" value="1"/>
</dbReference>
<evidence type="ECO:0000256" key="1">
    <source>
        <dbReference type="ARBA" id="ARBA00003850"/>
    </source>
</evidence>
<evidence type="ECO:0000256" key="3">
    <source>
        <dbReference type="ARBA" id="ARBA00010178"/>
    </source>
</evidence>
<dbReference type="GO" id="GO:0005829">
    <property type="term" value="C:cytosol"/>
    <property type="evidence" value="ECO:0007669"/>
    <property type="project" value="TreeGrafter"/>
</dbReference>
<comment type="subunit">
    <text evidence="4 14">Homodimer.</text>
</comment>
<dbReference type="SUPFAM" id="SSF53720">
    <property type="entry name" value="ALDH-like"/>
    <property type="match status" value="1"/>
</dbReference>
<comment type="similarity">
    <text evidence="3 14 15 20">Belongs to the histidinol dehydrogenase family.</text>
</comment>
<feature type="active site" description="Proton acceptor" evidence="14 16">
    <location>
        <position position="326"/>
    </location>
</feature>
<dbReference type="FunFam" id="3.40.50.1980:FF:000001">
    <property type="entry name" value="Histidinol dehydrogenase"/>
    <property type="match status" value="1"/>
</dbReference>
<dbReference type="GO" id="GO:0051287">
    <property type="term" value="F:NAD binding"/>
    <property type="evidence" value="ECO:0007669"/>
    <property type="project" value="InterPro"/>
</dbReference>
<evidence type="ECO:0000256" key="15">
    <source>
        <dbReference type="PIRNR" id="PIRNR000099"/>
    </source>
</evidence>
<comment type="cofactor">
    <cofactor evidence="14 19">
        <name>Zn(2+)</name>
        <dbReference type="ChEBI" id="CHEBI:29105"/>
    </cofactor>
    <text evidence="14 19">Binds 1 zinc ion per subunit.</text>
</comment>
<feature type="binding site" evidence="14 17">
    <location>
        <position position="130"/>
    </location>
    <ligand>
        <name>NAD(+)</name>
        <dbReference type="ChEBI" id="CHEBI:57540"/>
    </ligand>
</feature>
<comment type="function">
    <text evidence="1 14 15">Catalyzes the sequential NAD-dependent oxidations of L-histidinol to L-histidinaldehyde and then to L-histidine.</text>
</comment>
<feature type="binding site" evidence="14 18">
    <location>
        <position position="237"/>
    </location>
    <ligand>
        <name>substrate</name>
    </ligand>
</feature>
<proteinExistence type="inferred from homology"/>
<dbReference type="FunFam" id="3.40.50.1980:FF:000002">
    <property type="entry name" value="Histidinol dehydrogenase, chloroplastic"/>
    <property type="match status" value="1"/>
</dbReference>
<dbReference type="UniPathway" id="UPA00031">
    <property type="reaction ID" value="UER00014"/>
</dbReference>
<keyword evidence="12 14" id="KW-0368">Histidine biosynthesis</keyword>
<dbReference type="Proteomes" id="UP000298636">
    <property type="component" value="Chromosome"/>
</dbReference>
<dbReference type="EMBL" id="CP032998">
    <property type="protein sequence ID" value="QCI26533.1"/>
    <property type="molecule type" value="Genomic_DNA"/>
</dbReference>
<keyword evidence="22" id="KW-1185">Reference proteome</keyword>
<evidence type="ECO:0000256" key="4">
    <source>
        <dbReference type="ARBA" id="ARBA00011738"/>
    </source>
</evidence>
<dbReference type="InterPro" id="IPR022695">
    <property type="entry name" value="Histidinol_DH_monofunct"/>
</dbReference>
<evidence type="ECO:0000256" key="13">
    <source>
        <dbReference type="ARBA" id="ARBA00049489"/>
    </source>
</evidence>
<feature type="binding site" evidence="14 18">
    <location>
        <position position="262"/>
    </location>
    <ligand>
        <name>substrate</name>
    </ligand>
</feature>
<sequence length="436" mass="48586">MLLENKIIYWNDLNSIQQKNMLLRPNIQRNHVKQVVKDIISDVRNLRDEALQKYTNKFDNVQLDSFKVSQDRINKSEFLVDEEFKKSVLLSFKNIYKFHSKQNMNMIDINIQTGIRCQQIVLPIESIGLYVPGGVSPLFSTVLMLSIPAVIAGCKNIILCSPPPIVNEILYVAKMCGINNIFEIGGAQSIAALAFGTETIPKVNKIFGPGNVYVTEAKLQLNQLLTDLSIDMTAGPSELVVIADHSANPIFIASDLLSQLEHGYDTQVMLLTCNHMIAEKVLTEMNKQILNLSRKSIILSALENSRFIVTNNLIDCIGISNSYAPEHLSIQTENSRYILSKVLNAGSIFLGHWSPEAVGDYISGPNHVLPTYGSAIVSSGLSVLDFQKRISVQELTSVGLKSVSHAVMCLSMVEKMDAHSNAIIQRMNFIKNRYED</sequence>
<dbReference type="EC" id="1.1.1.23" evidence="5 14"/>
<organism evidence="21 22">
    <name type="scientific">Buchnera aphidicola</name>
    <name type="common">Stegophylla sp.</name>
    <dbReference type="NCBI Taxonomy" id="2315800"/>
    <lineage>
        <taxon>Bacteria</taxon>
        <taxon>Pseudomonadati</taxon>
        <taxon>Pseudomonadota</taxon>
        <taxon>Gammaproteobacteria</taxon>
        <taxon>Enterobacterales</taxon>
        <taxon>Erwiniaceae</taxon>
        <taxon>Buchnera</taxon>
    </lineage>
</organism>
<dbReference type="InterPro" id="IPR016161">
    <property type="entry name" value="Ald_DH/histidinol_DH"/>
</dbReference>
<keyword evidence="10 14" id="KW-0560">Oxidoreductase</keyword>
<dbReference type="InterPro" id="IPR012131">
    <property type="entry name" value="Hstdl_DH"/>
</dbReference>
<evidence type="ECO:0000256" key="18">
    <source>
        <dbReference type="PIRSR" id="PIRSR000099-3"/>
    </source>
</evidence>
<feature type="active site" description="Proton acceptor" evidence="14 16">
    <location>
        <position position="327"/>
    </location>
</feature>
<evidence type="ECO:0000256" key="12">
    <source>
        <dbReference type="ARBA" id="ARBA00023102"/>
    </source>
</evidence>
<reference evidence="21 22" key="1">
    <citation type="submission" date="2018-10" db="EMBL/GenBank/DDBJ databases">
        <title>Comparative functional genomics of the obligate endosymbiont Buchnera aphidicola.</title>
        <authorList>
            <person name="Chong R.A."/>
        </authorList>
    </citation>
    <scope>NUCLEOTIDE SEQUENCE [LARGE SCALE GENOMIC DNA]</scope>
    <source>
        <strain evidence="21 22">Ssp</strain>
    </source>
</reference>
<dbReference type="GO" id="GO:0000105">
    <property type="term" value="P:L-histidine biosynthetic process"/>
    <property type="evidence" value="ECO:0007669"/>
    <property type="project" value="UniProtKB-UniRule"/>
</dbReference>
<evidence type="ECO:0000256" key="7">
    <source>
        <dbReference type="ARBA" id="ARBA00022605"/>
    </source>
</evidence>
<evidence type="ECO:0000256" key="11">
    <source>
        <dbReference type="ARBA" id="ARBA00023027"/>
    </source>
</evidence>
<dbReference type="PIRSF" id="PIRSF000099">
    <property type="entry name" value="Histidinol_dh"/>
    <property type="match status" value="1"/>
</dbReference>
<dbReference type="Gene3D" id="3.40.50.1980">
    <property type="entry name" value="Nitrogenase molybdenum iron protein domain"/>
    <property type="match status" value="2"/>
</dbReference>
<dbReference type="PANTHER" id="PTHR21256:SF2">
    <property type="entry name" value="HISTIDINE BIOSYNTHESIS TRIFUNCTIONAL PROTEIN"/>
    <property type="match status" value="1"/>
</dbReference>
<dbReference type="PRINTS" id="PR00083">
    <property type="entry name" value="HOLDHDRGNASE"/>
</dbReference>
<keyword evidence="7 14" id="KW-0028">Amino-acid biosynthesis</keyword>
<comment type="catalytic activity">
    <reaction evidence="13 14 15">
        <text>L-histidinol + 2 NAD(+) + H2O = L-histidine + 2 NADH + 3 H(+)</text>
        <dbReference type="Rhea" id="RHEA:20641"/>
        <dbReference type="ChEBI" id="CHEBI:15377"/>
        <dbReference type="ChEBI" id="CHEBI:15378"/>
        <dbReference type="ChEBI" id="CHEBI:57540"/>
        <dbReference type="ChEBI" id="CHEBI:57595"/>
        <dbReference type="ChEBI" id="CHEBI:57699"/>
        <dbReference type="ChEBI" id="CHEBI:57945"/>
        <dbReference type="EC" id="1.1.1.23"/>
    </reaction>
</comment>
<evidence type="ECO:0000313" key="21">
    <source>
        <dbReference type="EMBL" id="QCI26533.1"/>
    </source>
</evidence>
<keyword evidence="11 14" id="KW-0520">NAD</keyword>
<dbReference type="GO" id="GO:0004399">
    <property type="term" value="F:histidinol dehydrogenase activity"/>
    <property type="evidence" value="ECO:0007669"/>
    <property type="project" value="UniProtKB-UniRule"/>
</dbReference>
<evidence type="ECO:0000256" key="17">
    <source>
        <dbReference type="PIRSR" id="PIRSR000099-2"/>
    </source>
</evidence>
<keyword evidence="9 14" id="KW-0862">Zinc</keyword>
<evidence type="ECO:0000256" key="2">
    <source>
        <dbReference type="ARBA" id="ARBA00004940"/>
    </source>
</evidence>
<feature type="binding site" evidence="14 19">
    <location>
        <position position="262"/>
    </location>
    <ligand>
        <name>Zn(2+)</name>
        <dbReference type="ChEBI" id="CHEBI:29105"/>
    </ligand>
</feature>
<protein>
    <recommendedName>
        <fullName evidence="6 14">Histidinol dehydrogenase</fullName>
        <shortName evidence="14 15">HDH</shortName>
        <ecNumber evidence="5 14">1.1.1.23</ecNumber>
    </recommendedName>
</protein>
<evidence type="ECO:0000256" key="8">
    <source>
        <dbReference type="ARBA" id="ARBA00022723"/>
    </source>
</evidence>
<feature type="binding site" evidence="14 18">
    <location>
        <position position="419"/>
    </location>
    <ligand>
        <name>substrate</name>
    </ligand>
</feature>
<feature type="binding site" evidence="14 18">
    <location>
        <position position="414"/>
    </location>
    <ligand>
        <name>substrate</name>
    </ligand>
</feature>
<evidence type="ECO:0000256" key="9">
    <source>
        <dbReference type="ARBA" id="ARBA00022833"/>
    </source>
</evidence>
<keyword evidence="8 14" id="KW-0479">Metal-binding</keyword>
<dbReference type="PROSITE" id="PS00611">
    <property type="entry name" value="HISOL_DEHYDROGENASE"/>
    <property type="match status" value="1"/>
</dbReference>
<dbReference type="OrthoDB" id="9805269at2"/>
<dbReference type="GO" id="GO:0008270">
    <property type="term" value="F:zinc ion binding"/>
    <property type="evidence" value="ECO:0007669"/>
    <property type="project" value="UniProtKB-UniRule"/>
</dbReference>
<feature type="binding site" evidence="14 18">
    <location>
        <position position="327"/>
    </location>
    <ligand>
        <name>substrate</name>
    </ligand>
</feature>
<evidence type="ECO:0000256" key="5">
    <source>
        <dbReference type="ARBA" id="ARBA00012965"/>
    </source>
</evidence>
<feature type="binding site" evidence="14 17">
    <location>
        <position position="188"/>
    </location>
    <ligand>
        <name>NAD(+)</name>
        <dbReference type="ChEBI" id="CHEBI:57540"/>
    </ligand>
</feature>
<dbReference type="AlphaFoldDB" id="A0A4D6YES1"/>
<evidence type="ECO:0000313" key="22">
    <source>
        <dbReference type="Proteomes" id="UP000298636"/>
    </source>
</evidence>
<feature type="binding site" evidence="14 17">
    <location>
        <position position="211"/>
    </location>
    <ligand>
        <name>NAD(+)</name>
        <dbReference type="ChEBI" id="CHEBI:57540"/>
    </ligand>
</feature>
<feature type="binding site" evidence="14 19">
    <location>
        <position position="259"/>
    </location>
    <ligand>
        <name>Zn(2+)</name>
        <dbReference type="ChEBI" id="CHEBI:29105"/>
    </ligand>
</feature>
<evidence type="ECO:0000256" key="20">
    <source>
        <dbReference type="RuleBase" id="RU004175"/>
    </source>
</evidence>
<dbReference type="NCBIfam" id="TIGR00069">
    <property type="entry name" value="hisD"/>
    <property type="match status" value="1"/>
</dbReference>
<evidence type="ECO:0000256" key="14">
    <source>
        <dbReference type="HAMAP-Rule" id="MF_01024"/>
    </source>
</evidence>
<feature type="binding site" evidence="14 18">
    <location>
        <position position="259"/>
    </location>
    <ligand>
        <name>substrate</name>
    </ligand>
</feature>
<dbReference type="Gene3D" id="1.20.5.1300">
    <property type="match status" value="1"/>
</dbReference>
<evidence type="ECO:0000256" key="10">
    <source>
        <dbReference type="ARBA" id="ARBA00023002"/>
    </source>
</evidence>
<feature type="binding site" evidence="14 19">
    <location>
        <position position="419"/>
    </location>
    <ligand>
        <name>Zn(2+)</name>
        <dbReference type="ChEBI" id="CHEBI:29105"/>
    </ligand>
</feature>
<dbReference type="Pfam" id="PF00815">
    <property type="entry name" value="Histidinol_dh"/>
    <property type="match status" value="1"/>
</dbReference>
<evidence type="ECO:0000256" key="16">
    <source>
        <dbReference type="PIRSR" id="PIRSR000099-1"/>
    </source>
</evidence>
<dbReference type="HAMAP" id="MF_01024">
    <property type="entry name" value="HisD"/>
    <property type="match status" value="1"/>
</dbReference>
<name>A0A4D6YES1_9GAMM</name>
<evidence type="ECO:0000256" key="19">
    <source>
        <dbReference type="PIRSR" id="PIRSR000099-4"/>
    </source>
</evidence>
<dbReference type="PANTHER" id="PTHR21256">
    <property type="entry name" value="HISTIDINOL DEHYDROGENASE HDH"/>
    <property type="match status" value="1"/>
</dbReference>
<feature type="binding site" evidence="14 18">
    <location>
        <position position="360"/>
    </location>
    <ligand>
        <name>substrate</name>
    </ligand>
</feature>
<comment type="pathway">
    <text evidence="2 14 15">Amino-acid biosynthesis; L-histidine biosynthesis; L-histidine from 5-phospho-alpha-D-ribose 1-diphosphate: step 9/9.</text>
</comment>